<feature type="region of interest" description="Disordered" evidence="1">
    <location>
        <begin position="1175"/>
        <end position="1237"/>
    </location>
</feature>
<evidence type="ECO:0008006" key="4">
    <source>
        <dbReference type="Google" id="ProtNLM"/>
    </source>
</evidence>
<protein>
    <recommendedName>
        <fullName evidence="4">Virilizer</fullName>
    </recommendedName>
</protein>
<dbReference type="GO" id="GO:0003723">
    <property type="term" value="F:RNA binding"/>
    <property type="evidence" value="ECO:0007669"/>
    <property type="project" value="TreeGrafter"/>
</dbReference>
<evidence type="ECO:0000313" key="2">
    <source>
        <dbReference type="EMBL" id="KAK7067354.1"/>
    </source>
</evidence>
<dbReference type="Proteomes" id="UP001381693">
    <property type="component" value="Unassembled WGS sequence"/>
</dbReference>
<dbReference type="EMBL" id="JAXCGZ010018870">
    <property type="protein sequence ID" value="KAK7067354.1"/>
    <property type="molecule type" value="Genomic_DNA"/>
</dbReference>
<accession>A0AAN8WVW0</accession>
<sequence length="1391" mass="156070">MFQVALSAILRKINVLEVCQNLQDNTKTLLSHLPNVDDDLNMKDEQLNQDDSLDMDEGESRMDLPANWSANIPDSLIDAINSSLQEVLRVYRFADQLLAQPHRWLPGSKQFHLPRNPHDPYPQLYLVFDLGELLQSIMVLLGALGTVQSGALIGGIKNILESMMSSGHGLTYMASHPHLITNIARGLLQLGDDGREEGSDNDENPLHTVGLRMVHTFHTMLQLDSLALLASSHNTDYSQAVTHFNILISLSLTSVGRNAVTSVLSLGRNLESLFPYLKLGAGDDQENAPTRIACYGYAVDLTVLTVKYSENVEMLEQYGDKLLELIEFEESREGSKLDEHTKFCEIIPWLTITKSVENFTYDNLSTLSNNLKDHLEKLDKFSGELVTHLRIIQHLTVPKYPVSDIAAIDHNGELIEELKYKYATVQLFSADCHTHLTNLLSKLCSMYSQPTVHGSDFMCSEGAVVLAVLQPTLKILKNILTYVIQARNTDFKDMSAIVPLVQTYLLLQSFPAASQYNSHAQELQQEVISILLVYTQPVYSETEGEEVLVKSLWTKMMAEVFKYMMSGPSTFMGVVSLIIELLPLPLPIQTRVPLSEDEASQIVNMRKLWSAHLYCLSSNIHDIIMRLGLSSYPPLMHLLRRMCVAFSDLAAPMALLIGRATLDLVLHCHRLDQRASGEDFGPCSLQTVRVLNMLSLLVSHAPTKAAILHLLRGGSPTLAGTTGKTEEKYSGLVALWCRILNVAASGSHAHVQAQECLVTIIQYLCDHENAMNVVQDCNTQEGNAETIESVPTPLTLSGVPNKDTLMPIVEALIDHLRNLHSPHQSIQQVLRALMRLMEHDYGFYHIKSVMEKKRACLISLFKRLSSSFKKESQEFITSLQGALEFCQLLIERDESRTLQVTPSELASYMGWKHGGLEMQYSKYSQEKKDLIRKEEKEREKEKEKEREKLVVKDEPVEEAAPVKDGEGGEKGETDVKLEESKYGDVKANDDLKDDTKKEVSKSEEMKKDETKKDEIKKEEVKKEEQQQPPPPPPPPPPPTQRVDDIKERIHPLKLLENQVVAEGCEEETMESLYEDISQLINILDQSLTSEGKELSEPTGPEMETLQALFASRVVWTIPVSDDEIPSFWLAPPVFEEADEMEMIPCNLLETCRQYAGDYDLLGTLHKLVKGQGGQTLTPQKLCKAPPRYKPSSAAIRPDKRGRPFVAPMRGRSFTRGVNIRSDPFRSRPPNTSRPPSLHVDDFVALESTGHQPTGPTGYNKISFGRGKFLLETMRGRGGRGRGDIRGGRFFHRPPFRPDIGARGINPRGRGMPWIFRGDGSPRGFRGVSMNPVPARFIRGRGMYMRGNGQGLGPKERFPPKFVDRGGRRELNGGRHMRGVFRPSQECERHGE</sequence>
<gene>
    <name evidence="2" type="ORF">SK128_010318</name>
</gene>
<evidence type="ECO:0000256" key="1">
    <source>
        <dbReference type="SAM" id="MobiDB-lite"/>
    </source>
</evidence>
<feature type="compositionally biased region" description="Basic and acidic residues" evidence="1">
    <location>
        <begin position="934"/>
        <end position="1025"/>
    </location>
</feature>
<dbReference type="InterPro" id="IPR026736">
    <property type="entry name" value="Virilizer"/>
</dbReference>
<dbReference type="GO" id="GO:0036396">
    <property type="term" value="C:RNA N6-methyladenosine methyltransferase complex"/>
    <property type="evidence" value="ECO:0007669"/>
    <property type="project" value="TreeGrafter"/>
</dbReference>
<evidence type="ECO:0000313" key="3">
    <source>
        <dbReference type="Proteomes" id="UP001381693"/>
    </source>
</evidence>
<keyword evidence="3" id="KW-1185">Reference proteome</keyword>
<proteinExistence type="predicted"/>
<dbReference type="PANTHER" id="PTHR23185:SF0">
    <property type="entry name" value="PROTEIN VIRILIZER HOMOLOG"/>
    <property type="match status" value="1"/>
</dbReference>
<feature type="compositionally biased region" description="Low complexity" evidence="1">
    <location>
        <begin position="1227"/>
        <end position="1236"/>
    </location>
</feature>
<comment type="caution">
    <text evidence="2">The sequence shown here is derived from an EMBL/GenBank/DDBJ whole genome shotgun (WGS) entry which is preliminary data.</text>
</comment>
<feature type="region of interest" description="Disordered" evidence="1">
    <location>
        <begin position="934"/>
        <end position="1043"/>
    </location>
</feature>
<dbReference type="PANTHER" id="PTHR23185">
    <property type="entry name" value="PROTEIN VIRILIZER HOMOLOG"/>
    <property type="match status" value="1"/>
</dbReference>
<name>A0AAN8WVW0_HALRR</name>
<feature type="compositionally biased region" description="Pro residues" evidence="1">
    <location>
        <begin position="1027"/>
        <end position="1039"/>
    </location>
</feature>
<organism evidence="2 3">
    <name type="scientific">Halocaridina rubra</name>
    <name type="common">Hawaiian red shrimp</name>
    <dbReference type="NCBI Taxonomy" id="373956"/>
    <lineage>
        <taxon>Eukaryota</taxon>
        <taxon>Metazoa</taxon>
        <taxon>Ecdysozoa</taxon>
        <taxon>Arthropoda</taxon>
        <taxon>Crustacea</taxon>
        <taxon>Multicrustacea</taxon>
        <taxon>Malacostraca</taxon>
        <taxon>Eumalacostraca</taxon>
        <taxon>Eucarida</taxon>
        <taxon>Decapoda</taxon>
        <taxon>Pleocyemata</taxon>
        <taxon>Caridea</taxon>
        <taxon>Atyoidea</taxon>
        <taxon>Atyidae</taxon>
        <taxon>Halocaridina</taxon>
    </lineage>
</organism>
<feature type="region of interest" description="Disordered" evidence="1">
    <location>
        <begin position="1273"/>
        <end position="1304"/>
    </location>
</feature>
<reference evidence="2 3" key="1">
    <citation type="submission" date="2023-11" db="EMBL/GenBank/DDBJ databases">
        <title>Halocaridina rubra genome assembly.</title>
        <authorList>
            <person name="Smith C."/>
        </authorList>
    </citation>
    <scope>NUCLEOTIDE SEQUENCE [LARGE SCALE GENOMIC DNA]</scope>
    <source>
        <strain evidence="2">EP-1</strain>
        <tissue evidence="2">Whole</tissue>
    </source>
</reference>